<proteinExistence type="predicted"/>
<comment type="caution">
    <text evidence="1">The sequence shown here is derived from an EMBL/GenBank/DDBJ whole genome shotgun (WGS) entry which is preliminary data.</text>
</comment>
<dbReference type="EMBL" id="CAJJDP010000154">
    <property type="protein sequence ID" value="CAD8210749.1"/>
    <property type="molecule type" value="Genomic_DNA"/>
</dbReference>
<protein>
    <submittedName>
        <fullName evidence="1">Uncharacterized protein</fullName>
    </submittedName>
</protein>
<organism evidence="1 2">
    <name type="scientific">Paramecium octaurelia</name>
    <dbReference type="NCBI Taxonomy" id="43137"/>
    <lineage>
        <taxon>Eukaryota</taxon>
        <taxon>Sar</taxon>
        <taxon>Alveolata</taxon>
        <taxon>Ciliophora</taxon>
        <taxon>Intramacronucleata</taxon>
        <taxon>Oligohymenophorea</taxon>
        <taxon>Peniculida</taxon>
        <taxon>Parameciidae</taxon>
        <taxon>Paramecium</taxon>
    </lineage>
</organism>
<dbReference type="AlphaFoldDB" id="A0A8S1YAE9"/>
<evidence type="ECO:0000313" key="2">
    <source>
        <dbReference type="Proteomes" id="UP000683925"/>
    </source>
</evidence>
<sequence length="166" mass="19689">MPAKICLGLYNFKNLYTILYYLINNTNFKCWKSIKIVFSEKCVQHRIYRYVYFSHLKLISQLCQLCIRYIALLKMAIQILATLFKTFFIANYLVVLKFTQIVCQATSHLLEKLVLVLDIQHLEIAELMSNEEIQVTYLKLMSWLQISFTTPNSILFHHHRMISTIL</sequence>
<gene>
    <name evidence="1" type="ORF">POCTA_138.1.T1520001</name>
</gene>
<reference evidence="1" key="1">
    <citation type="submission" date="2021-01" db="EMBL/GenBank/DDBJ databases">
        <authorList>
            <consortium name="Genoscope - CEA"/>
            <person name="William W."/>
        </authorList>
    </citation>
    <scope>NUCLEOTIDE SEQUENCE</scope>
</reference>
<dbReference type="Proteomes" id="UP000683925">
    <property type="component" value="Unassembled WGS sequence"/>
</dbReference>
<keyword evidence="2" id="KW-1185">Reference proteome</keyword>
<accession>A0A8S1YAE9</accession>
<evidence type="ECO:0000313" key="1">
    <source>
        <dbReference type="EMBL" id="CAD8210749.1"/>
    </source>
</evidence>
<name>A0A8S1YAE9_PAROT</name>